<dbReference type="InterPro" id="IPR011044">
    <property type="entry name" value="Quino_amine_DH_bsu"/>
</dbReference>
<dbReference type="SUPFAM" id="SSF50969">
    <property type="entry name" value="YVTN repeat-like/Quinoprotein amine dehydrogenase"/>
    <property type="match status" value="1"/>
</dbReference>
<dbReference type="SUPFAM" id="SSF49265">
    <property type="entry name" value="Fibronectin type III"/>
    <property type="match status" value="1"/>
</dbReference>
<feature type="domain" description="Fibronectin type-III" evidence="5">
    <location>
        <begin position="419"/>
        <end position="501"/>
    </location>
</feature>
<keyword evidence="7" id="KW-1185">Reference proteome</keyword>
<dbReference type="GO" id="GO:0016798">
    <property type="term" value="F:hydrolase activity, acting on glycosyl bonds"/>
    <property type="evidence" value="ECO:0007669"/>
    <property type="project" value="UniProtKB-KW"/>
</dbReference>
<dbReference type="RefSeq" id="WP_182847857.1">
    <property type="nucleotide sequence ID" value="NZ_BAAALP010000026.1"/>
</dbReference>
<evidence type="ECO:0000313" key="6">
    <source>
        <dbReference type="EMBL" id="MBA8955917.1"/>
    </source>
</evidence>
<feature type="transmembrane region" description="Helical" evidence="4">
    <location>
        <begin position="26"/>
        <end position="44"/>
    </location>
</feature>
<evidence type="ECO:0000256" key="1">
    <source>
        <dbReference type="ARBA" id="ARBA00023295"/>
    </source>
</evidence>
<feature type="compositionally biased region" description="Gly residues" evidence="3">
    <location>
        <begin position="394"/>
        <end position="409"/>
    </location>
</feature>
<evidence type="ECO:0000259" key="5">
    <source>
        <dbReference type="SMART" id="SM00060"/>
    </source>
</evidence>
<proteinExistence type="predicted"/>
<keyword evidence="1" id="KW-0378">Hydrolase</keyword>
<evidence type="ECO:0000256" key="4">
    <source>
        <dbReference type="SAM" id="Phobius"/>
    </source>
</evidence>
<feature type="domain" description="Fibronectin type-III" evidence="5">
    <location>
        <begin position="519"/>
        <end position="598"/>
    </location>
</feature>
<keyword evidence="1" id="KW-0326">Glycosidase</keyword>
<feature type="domain" description="Fibronectin type-III" evidence="5">
    <location>
        <begin position="616"/>
        <end position="687"/>
    </location>
</feature>
<feature type="region of interest" description="Disordered" evidence="3">
    <location>
        <begin position="356"/>
        <end position="434"/>
    </location>
</feature>
<accession>A0A7W3QQS8</accession>
<feature type="region of interest" description="Disordered" evidence="3">
    <location>
        <begin position="597"/>
        <end position="616"/>
    </location>
</feature>
<feature type="region of interest" description="Disordered" evidence="3">
    <location>
        <begin position="709"/>
        <end position="728"/>
    </location>
</feature>
<dbReference type="Gene3D" id="2.130.10.10">
    <property type="entry name" value="YVTN repeat-like/Quinoprotein amine dehydrogenase"/>
    <property type="match status" value="1"/>
</dbReference>
<dbReference type="InterPro" id="IPR015943">
    <property type="entry name" value="WD40/YVTN_repeat-like_dom_sf"/>
</dbReference>
<evidence type="ECO:0000313" key="7">
    <source>
        <dbReference type="Proteomes" id="UP000572680"/>
    </source>
</evidence>
<dbReference type="InterPro" id="IPR003961">
    <property type="entry name" value="FN3_dom"/>
</dbReference>
<dbReference type="GO" id="GO:0000272">
    <property type="term" value="P:polysaccharide catabolic process"/>
    <property type="evidence" value="ECO:0007669"/>
    <property type="project" value="UniProtKB-KW"/>
</dbReference>
<dbReference type="InterPro" id="IPR013783">
    <property type="entry name" value="Ig-like_fold"/>
</dbReference>
<dbReference type="EMBL" id="JACJIA010000013">
    <property type="protein sequence ID" value="MBA8955917.1"/>
    <property type="molecule type" value="Genomic_DNA"/>
</dbReference>
<keyword evidence="4" id="KW-0472">Membrane</keyword>
<gene>
    <name evidence="6" type="ORF">HNR61_007599</name>
</gene>
<keyword evidence="2" id="KW-0624">Polysaccharide degradation</keyword>
<sequence length="791" mass="82608">MGARRPRPRVPHPRALLSRDRTTGQIAVGLVGALLVSALVYGVGMASAQYKISDVGSWLTATAKGMVVHVNGLSGKVDGKTDLPGTRGHKIRIVQDGRTVLLVDDTTGVVSRIDPSQLKVEQSRRLGVGLQIVAGAGTAYSVDRYKGTVQQIDPFTLATVGQPAALRPPLGRAALDQRGTLWVPAAGEGRLVPFQGGRQGQPVEIAGPSTALGLSIVAGMPVAVDSANAAAVVVRPEGAQKVKLPGTVTQTAAAGGVRLPAVADSLTVPLLGRGGELTLLDTSTGGYTSVALRASRHTLGEPQILGSKVYIPDETAGSLLVYDSATRRMEPHIPVSGRPGPLDVFVKDGLLWANDPNGDKALSIDSSGSRKPIRKYEDKVPGGPRKPLPDDRGGNGGNPGGDGGNGGGNDPVRPPRMKPNDPPLPPQIEASGEGGKITVAFTPSQYQRIRPEQYVLRSRPVLPGQPPVPAEGPYGFQIDGLKCGKIYAFQVGVVYTDPRTHRKRTRWSPVDSTPACAVPGAPEGLSAQSGDGFINVSFNEGAQTEGVKDYVLTDDSGKPVAGVPPVAPGRGSGTFRNTGLSCDLEYTYRVAARPKSPTAERALSTENVTKRPCNPPAAPVSGLAADGVNKGANLNWNAARGRGITYMVEWPGGGAPTAATSYSIANALANNTTHRITVTPKNGAGTGPAASVTANLAYVRSSHQNKANNQTNTIVRPGPKKEGQAGSIPRGEYRSLTLICQVYGQSVTEEETGETSNVWNRIEWQGRIGYLSVTLMEGPRAPGGKTFECAD</sequence>
<dbReference type="SMART" id="SM00060">
    <property type="entry name" value="FN3"/>
    <property type="match status" value="3"/>
</dbReference>
<dbReference type="AlphaFoldDB" id="A0A7W3QQS8"/>
<dbReference type="Proteomes" id="UP000572680">
    <property type="component" value="Unassembled WGS sequence"/>
</dbReference>
<dbReference type="InterPro" id="IPR036116">
    <property type="entry name" value="FN3_sf"/>
</dbReference>
<keyword evidence="2" id="KW-0119">Carbohydrate metabolism</keyword>
<evidence type="ECO:0000256" key="3">
    <source>
        <dbReference type="SAM" id="MobiDB-lite"/>
    </source>
</evidence>
<reference evidence="6 7" key="1">
    <citation type="submission" date="2020-08" db="EMBL/GenBank/DDBJ databases">
        <title>Genomic Encyclopedia of Type Strains, Phase IV (KMG-IV): sequencing the most valuable type-strain genomes for metagenomic binning, comparative biology and taxonomic classification.</title>
        <authorList>
            <person name="Goeker M."/>
        </authorList>
    </citation>
    <scope>NUCLEOTIDE SEQUENCE [LARGE SCALE GENOMIC DNA]</scope>
    <source>
        <strain evidence="6 7">DSM 44197</strain>
    </source>
</reference>
<dbReference type="Gene3D" id="2.60.40.10">
    <property type="entry name" value="Immunoglobulins"/>
    <property type="match status" value="1"/>
</dbReference>
<keyword evidence="4" id="KW-0812">Transmembrane</keyword>
<evidence type="ECO:0000256" key="2">
    <source>
        <dbReference type="ARBA" id="ARBA00023326"/>
    </source>
</evidence>
<protein>
    <recommendedName>
        <fullName evidence="5">Fibronectin type-III domain-containing protein</fullName>
    </recommendedName>
</protein>
<comment type="caution">
    <text evidence="6">The sequence shown here is derived from an EMBL/GenBank/DDBJ whole genome shotgun (WGS) entry which is preliminary data.</text>
</comment>
<keyword evidence="4" id="KW-1133">Transmembrane helix</keyword>
<name>A0A7W3QQS8_ACTNM</name>
<organism evidence="6 7">
    <name type="scientific">Actinomadura namibiensis</name>
    <dbReference type="NCBI Taxonomy" id="182080"/>
    <lineage>
        <taxon>Bacteria</taxon>
        <taxon>Bacillati</taxon>
        <taxon>Actinomycetota</taxon>
        <taxon>Actinomycetes</taxon>
        <taxon>Streptosporangiales</taxon>
        <taxon>Thermomonosporaceae</taxon>
        <taxon>Actinomadura</taxon>
    </lineage>
</organism>